<name>A0A2S1LAQ9_9FLAO</name>
<gene>
    <name evidence="2" type="ORF">FFWV33_04325</name>
</gene>
<reference evidence="2 3" key="1">
    <citation type="submission" date="2017-04" db="EMBL/GenBank/DDBJ databases">
        <title>Compelte genome sequence of WV33.</title>
        <authorList>
            <person name="Lee P.C."/>
        </authorList>
    </citation>
    <scope>NUCLEOTIDE SEQUENCE [LARGE SCALE GENOMIC DNA]</scope>
    <source>
        <strain evidence="2 3">WV33</strain>
    </source>
</reference>
<accession>A0A2S1LAQ9</accession>
<proteinExistence type="predicted"/>
<dbReference type="KEGG" id="ffa:FFWV33_04325"/>
<dbReference type="AlphaFoldDB" id="A0A2S1LAQ9"/>
<organism evidence="2 3">
    <name type="scientific">Flavobacterium faecale</name>
    <dbReference type="NCBI Taxonomy" id="1355330"/>
    <lineage>
        <taxon>Bacteria</taxon>
        <taxon>Pseudomonadati</taxon>
        <taxon>Bacteroidota</taxon>
        <taxon>Flavobacteriia</taxon>
        <taxon>Flavobacteriales</taxon>
        <taxon>Flavobacteriaceae</taxon>
        <taxon>Flavobacterium</taxon>
    </lineage>
</organism>
<sequence length="200" mass="24028">MTLSKQQIEKLFLFTRTHYVEWHDLQIELVDHLAHAIEKNWEVNATLSFDEVLEIEFKKFGVFGFSDVIESRKKVMIQKYYHMLWTSFKEVFFGRRILLAIILIILLFTIAKKVWFGSWFFLLLYLTVTCSWMYVLFSNSIMLKRTKESGKRRWLLEEIFIQNGYINSVHILSINVIISINNHFDFLIENDFYLFGLSPF</sequence>
<dbReference type="Proteomes" id="UP000244527">
    <property type="component" value="Chromosome"/>
</dbReference>
<evidence type="ECO:0000313" key="3">
    <source>
        <dbReference type="Proteomes" id="UP000244527"/>
    </source>
</evidence>
<keyword evidence="1" id="KW-0472">Membrane</keyword>
<keyword evidence="1" id="KW-1133">Transmembrane helix</keyword>
<dbReference type="RefSeq" id="WP_108739779.1">
    <property type="nucleotide sequence ID" value="NZ_CP020918.1"/>
</dbReference>
<dbReference type="OrthoDB" id="662673at2"/>
<feature type="transmembrane region" description="Helical" evidence="1">
    <location>
        <begin position="93"/>
        <end position="111"/>
    </location>
</feature>
<evidence type="ECO:0000313" key="2">
    <source>
        <dbReference type="EMBL" id="AWG20822.1"/>
    </source>
</evidence>
<feature type="transmembrane region" description="Helical" evidence="1">
    <location>
        <begin position="117"/>
        <end position="137"/>
    </location>
</feature>
<keyword evidence="3" id="KW-1185">Reference proteome</keyword>
<protein>
    <submittedName>
        <fullName evidence="2">Uncharacterized protein</fullName>
    </submittedName>
</protein>
<evidence type="ECO:0000256" key="1">
    <source>
        <dbReference type="SAM" id="Phobius"/>
    </source>
</evidence>
<keyword evidence="1" id="KW-0812">Transmembrane</keyword>
<dbReference type="EMBL" id="CP020918">
    <property type="protein sequence ID" value="AWG20822.1"/>
    <property type="molecule type" value="Genomic_DNA"/>
</dbReference>